<proteinExistence type="predicted"/>
<dbReference type="EMBL" id="MNCJ02000319">
    <property type="protein sequence ID" value="KAF5809870.1"/>
    <property type="molecule type" value="Genomic_DNA"/>
</dbReference>
<dbReference type="AlphaFoldDB" id="A0A9K3NS32"/>
<accession>A0A9K3NS32</accession>
<gene>
    <name evidence="1" type="ORF">HanXRQr2_Chr04g0162561</name>
</gene>
<name>A0A9K3NS32_HELAN</name>
<comment type="caution">
    <text evidence="1">The sequence shown here is derived from an EMBL/GenBank/DDBJ whole genome shotgun (WGS) entry which is preliminary data.</text>
</comment>
<dbReference type="Proteomes" id="UP000215914">
    <property type="component" value="Unassembled WGS sequence"/>
</dbReference>
<organism evidence="1 2">
    <name type="scientific">Helianthus annuus</name>
    <name type="common">Common sunflower</name>
    <dbReference type="NCBI Taxonomy" id="4232"/>
    <lineage>
        <taxon>Eukaryota</taxon>
        <taxon>Viridiplantae</taxon>
        <taxon>Streptophyta</taxon>
        <taxon>Embryophyta</taxon>
        <taxon>Tracheophyta</taxon>
        <taxon>Spermatophyta</taxon>
        <taxon>Magnoliopsida</taxon>
        <taxon>eudicotyledons</taxon>
        <taxon>Gunneridae</taxon>
        <taxon>Pentapetalae</taxon>
        <taxon>asterids</taxon>
        <taxon>campanulids</taxon>
        <taxon>Asterales</taxon>
        <taxon>Asteraceae</taxon>
        <taxon>Asteroideae</taxon>
        <taxon>Heliantheae alliance</taxon>
        <taxon>Heliantheae</taxon>
        <taxon>Helianthus</taxon>
    </lineage>
</organism>
<sequence>MIYSAVQKKDENDHDVDIEIKFNVGDVRRVLDLGDSDDDPTIVPERLCKGLWFRMGFTEHVNGKYPKSMFSRPYKFLVHCVLHALSHRKGAYDEPPDYIMNIITCLVLNRPYNKVLFDHMVDNIRGEKYIMYPRFIQMLIDDQVTDLPKDPADEMNLRHMKSDTLSRLSKYKGLKKDEPEPRAKRMICKIENRNYVVPENDAWRHENSNSEDETDRLSGMNEKKLRYWFVKDGKRKRTPKASPTVTAPKVTPKIVVKGIIERGSYKRRILL</sequence>
<reference evidence="1" key="1">
    <citation type="journal article" date="2017" name="Nature">
        <title>The sunflower genome provides insights into oil metabolism, flowering and Asterid evolution.</title>
        <authorList>
            <person name="Badouin H."/>
            <person name="Gouzy J."/>
            <person name="Grassa C.J."/>
            <person name="Murat F."/>
            <person name="Staton S.E."/>
            <person name="Cottret L."/>
            <person name="Lelandais-Briere C."/>
            <person name="Owens G.L."/>
            <person name="Carrere S."/>
            <person name="Mayjonade B."/>
            <person name="Legrand L."/>
            <person name="Gill N."/>
            <person name="Kane N.C."/>
            <person name="Bowers J.E."/>
            <person name="Hubner S."/>
            <person name="Bellec A."/>
            <person name="Berard A."/>
            <person name="Berges H."/>
            <person name="Blanchet N."/>
            <person name="Boniface M.C."/>
            <person name="Brunel D."/>
            <person name="Catrice O."/>
            <person name="Chaidir N."/>
            <person name="Claudel C."/>
            <person name="Donnadieu C."/>
            <person name="Faraut T."/>
            <person name="Fievet G."/>
            <person name="Helmstetter N."/>
            <person name="King M."/>
            <person name="Knapp S.J."/>
            <person name="Lai Z."/>
            <person name="Le Paslier M.C."/>
            <person name="Lippi Y."/>
            <person name="Lorenzon L."/>
            <person name="Mandel J.R."/>
            <person name="Marage G."/>
            <person name="Marchand G."/>
            <person name="Marquand E."/>
            <person name="Bret-Mestries E."/>
            <person name="Morien E."/>
            <person name="Nambeesan S."/>
            <person name="Nguyen T."/>
            <person name="Pegot-Espagnet P."/>
            <person name="Pouilly N."/>
            <person name="Raftis F."/>
            <person name="Sallet E."/>
            <person name="Schiex T."/>
            <person name="Thomas J."/>
            <person name="Vandecasteele C."/>
            <person name="Vares D."/>
            <person name="Vear F."/>
            <person name="Vautrin S."/>
            <person name="Crespi M."/>
            <person name="Mangin B."/>
            <person name="Burke J.M."/>
            <person name="Salse J."/>
            <person name="Munos S."/>
            <person name="Vincourt P."/>
            <person name="Rieseberg L.H."/>
            <person name="Langlade N.B."/>
        </authorList>
    </citation>
    <scope>NUCLEOTIDE SEQUENCE</scope>
    <source>
        <tissue evidence="1">Leaves</tissue>
    </source>
</reference>
<reference evidence="1" key="2">
    <citation type="submission" date="2020-06" db="EMBL/GenBank/DDBJ databases">
        <title>Helianthus annuus Genome sequencing and assembly Release 2.</title>
        <authorList>
            <person name="Gouzy J."/>
            <person name="Langlade N."/>
            <person name="Munos S."/>
        </authorList>
    </citation>
    <scope>NUCLEOTIDE SEQUENCE</scope>
    <source>
        <tissue evidence="1">Leaves</tissue>
    </source>
</reference>
<evidence type="ECO:0000313" key="1">
    <source>
        <dbReference type="EMBL" id="KAF5809870.1"/>
    </source>
</evidence>
<keyword evidence="2" id="KW-1185">Reference proteome</keyword>
<evidence type="ECO:0000313" key="2">
    <source>
        <dbReference type="Proteomes" id="UP000215914"/>
    </source>
</evidence>
<dbReference type="Gramene" id="mRNA:HanXRQr2_Chr04g0162561">
    <property type="protein sequence ID" value="CDS:HanXRQr2_Chr04g0162561.1"/>
    <property type="gene ID" value="HanXRQr2_Chr04g0162561"/>
</dbReference>
<protein>
    <submittedName>
        <fullName evidence="1">Uncharacterized protein</fullName>
    </submittedName>
</protein>